<name>A0A5M8FAJ3_PSEVE</name>
<proteinExistence type="predicted"/>
<dbReference type="Proteomes" id="UP000323909">
    <property type="component" value="Unassembled WGS sequence"/>
</dbReference>
<evidence type="ECO:0000313" key="1">
    <source>
        <dbReference type="EMBL" id="KAA6180850.1"/>
    </source>
</evidence>
<organism evidence="1 2">
    <name type="scientific">Pseudomonas veronii</name>
    <dbReference type="NCBI Taxonomy" id="76761"/>
    <lineage>
        <taxon>Bacteria</taxon>
        <taxon>Pseudomonadati</taxon>
        <taxon>Pseudomonadota</taxon>
        <taxon>Gammaproteobacteria</taxon>
        <taxon>Pseudomonadales</taxon>
        <taxon>Pseudomonadaceae</taxon>
        <taxon>Pseudomonas</taxon>
    </lineage>
</organism>
<comment type="caution">
    <text evidence="1">The sequence shown here is derived from an EMBL/GenBank/DDBJ whole genome shotgun (WGS) entry which is preliminary data.</text>
</comment>
<evidence type="ECO:0000313" key="2">
    <source>
        <dbReference type="Proteomes" id="UP000323909"/>
    </source>
</evidence>
<sequence>MFQIDNSTAVAAIPAPTPAGSAGYFTDGNPATGVSATILPAEFMNMLMMENMNVLSAAGITPAKGQYNQLALAIAKIVQSGAAGPAGEATAGILKLATSPQALAGTDDSTAITPLKLAQKLANFLGQATEAAFGWLKIATQALVNAGADDATAVTPKKLAAAIQNQALTAFTTGGSAGALTLAPVPAITTYAAPQRFRVKFGLASTGADTLNVSGIGAKSLKQYDYSGAKVAAVYAVGQLSDIEYDGVDFVLLDPLPANPFIDPWALQPIGTYIPVRDDLSASLIPSNSNPNYRYIKLTASDAYNTGALVSESTTGSAPLVVSTGVISYAGSSLNGKTINLINTEGRVLRGGNSGTVLQDAIQHHNQSENVGTSNTASNTTDTLSSYTSGLSAAGAYSQRLPTTTGVNNVAIGGPISSVAGGTVRTDTETRAKSIGVTYYMRIK</sequence>
<reference evidence="1 2" key="1">
    <citation type="submission" date="2019-09" db="EMBL/GenBank/DDBJ databases">
        <title>Genomic sequencing of 4 copper resistant soil isolates.</title>
        <authorList>
            <person name="Havryliuk O."/>
        </authorList>
    </citation>
    <scope>NUCLEOTIDE SEQUENCE [LARGE SCALE GENOMIC DNA]</scope>
    <source>
        <strain evidence="1 2">UKR4</strain>
    </source>
</reference>
<dbReference type="EMBL" id="VWXT01000160">
    <property type="protein sequence ID" value="KAA6180850.1"/>
    <property type="molecule type" value="Genomic_DNA"/>
</dbReference>
<dbReference type="RefSeq" id="WP_150054821.1">
    <property type="nucleotide sequence ID" value="NZ_VWXT01000160.1"/>
</dbReference>
<dbReference type="AlphaFoldDB" id="A0A5M8FAJ3"/>
<evidence type="ECO:0008006" key="3">
    <source>
        <dbReference type="Google" id="ProtNLM"/>
    </source>
</evidence>
<accession>A0A5M8FAJ3</accession>
<gene>
    <name evidence="1" type="ORF">F3K53_11645</name>
</gene>
<protein>
    <recommendedName>
        <fullName evidence="3">Tail fiber protein</fullName>
    </recommendedName>
</protein>